<sequence length="100" mass="11645">MSIKSKILLFIPLLVFIHIWLTFVFGVDVTPDWLFYDTQPHSEDPSPTGLLPDNLYFVIMFIACPLSFFIGSIYTIYKKLWGWFAAYLILGFGLWLYLAL</sequence>
<keyword evidence="1" id="KW-1133">Transmembrane helix</keyword>
<dbReference type="EMBL" id="BSPW01000016">
    <property type="protein sequence ID" value="GLT16932.1"/>
    <property type="molecule type" value="Genomic_DNA"/>
</dbReference>
<feature type="transmembrane region" description="Helical" evidence="1">
    <location>
        <begin position="7"/>
        <end position="27"/>
    </location>
</feature>
<dbReference type="Proteomes" id="UP001157138">
    <property type="component" value="Unassembled WGS sequence"/>
</dbReference>
<protein>
    <recommendedName>
        <fullName evidence="4">DUF2645 family protein</fullName>
    </recommendedName>
</protein>
<dbReference type="RefSeq" id="WP_284190858.1">
    <property type="nucleotide sequence ID" value="NZ_BSPW01000016.1"/>
</dbReference>
<organism evidence="2 3">
    <name type="scientific">Vibrio zhanjiangensis</name>
    <dbReference type="NCBI Taxonomy" id="1046128"/>
    <lineage>
        <taxon>Bacteria</taxon>
        <taxon>Pseudomonadati</taxon>
        <taxon>Pseudomonadota</taxon>
        <taxon>Gammaproteobacteria</taxon>
        <taxon>Vibrionales</taxon>
        <taxon>Vibrionaceae</taxon>
        <taxon>Vibrio</taxon>
    </lineage>
</organism>
<gene>
    <name evidence="2" type="ORF">GCM10007938_07090</name>
</gene>
<keyword evidence="3" id="KW-1185">Reference proteome</keyword>
<evidence type="ECO:0000313" key="3">
    <source>
        <dbReference type="Proteomes" id="UP001157138"/>
    </source>
</evidence>
<evidence type="ECO:0000313" key="2">
    <source>
        <dbReference type="EMBL" id="GLT16932.1"/>
    </source>
</evidence>
<reference evidence="3" key="1">
    <citation type="journal article" date="2019" name="Int. J. Syst. Evol. Microbiol.">
        <title>The Global Catalogue of Microorganisms (GCM) 10K type strain sequencing project: providing services to taxonomists for standard genome sequencing and annotation.</title>
        <authorList>
            <consortium name="The Broad Institute Genomics Platform"/>
            <consortium name="The Broad Institute Genome Sequencing Center for Infectious Disease"/>
            <person name="Wu L."/>
            <person name="Ma J."/>
        </authorList>
    </citation>
    <scope>NUCLEOTIDE SEQUENCE [LARGE SCALE GENOMIC DNA]</scope>
    <source>
        <strain evidence="3">NBRC 108723</strain>
    </source>
</reference>
<feature type="transmembrane region" description="Helical" evidence="1">
    <location>
        <begin position="55"/>
        <end position="73"/>
    </location>
</feature>
<feature type="transmembrane region" description="Helical" evidence="1">
    <location>
        <begin position="80"/>
        <end position="98"/>
    </location>
</feature>
<evidence type="ECO:0008006" key="4">
    <source>
        <dbReference type="Google" id="ProtNLM"/>
    </source>
</evidence>
<proteinExistence type="predicted"/>
<keyword evidence="1" id="KW-0472">Membrane</keyword>
<accession>A0ABQ6EWM6</accession>
<keyword evidence="1" id="KW-0812">Transmembrane</keyword>
<name>A0ABQ6EWM6_9VIBR</name>
<evidence type="ECO:0000256" key="1">
    <source>
        <dbReference type="SAM" id="Phobius"/>
    </source>
</evidence>
<comment type="caution">
    <text evidence="2">The sequence shown here is derived from an EMBL/GenBank/DDBJ whole genome shotgun (WGS) entry which is preliminary data.</text>
</comment>